<keyword evidence="7 10" id="KW-0443">Lipid metabolism</keyword>
<evidence type="ECO:0000259" key="11">
    <source>
        <dbReference type="PROSITE" id="PS50989"/>
    </source>
</evidence>
<evidence type="ECO:0000256" key="10">
    <source>
        <dbReference type="HAMAP-Rule" id="MF_00823"/>
    </source>
</evidence>
<comment type="catalytic activity">
    <reaction evidence="9 10">
        <text>N(6)-carboxybiotinyl-L-lysyl-[protein] + acetyl-CoA = N(6)-biotinyl-L-lysyl-[protein] + malonyl-CoA</text>
        <dbReference type="Rhea" id="RHEA:54728"/>
        <dbReference type="Rhea" id="RHEA-COMP:10505"/>
        <dbReference type="Rhea" id="RHEA-COMP:10506"/>
        <dbReference type="ChEBI" id="CHEBI:57288"/>
        <dbReference type="ChEBI" id="CHEBI:57384"/>
        <dbReference type="ChEBI" id="CHEBI:83144"/>
        <dbReference type="ChEBI" id="CHEBI:83145"/>
        <dbReference type="EC" id="2.1.3.15"/>
    </reaction>
</comment>
<keyword evidence="6 10" id="KW-0067">ATP-binding</keyword>
<dbReference type="SUPFAM" id="SSF52096">
    <property type="entry name" value="ClpP/crotonase"/>
    <property type="match status" value="1"/>
</dbReference>
<proteinExistence type="inferred from homology"/>
<keyword evidence="5 10" id="KW-0276">Fatty acid metabolism</keyword>
<name>A0ABU5HYE8_9HYPH</name>
<dbReference type="Pfam" id="PF03255">
    <property type="entry name" value="ACCA"/>
    <property type="match status" value="1"/>
</dbReference>
<comment type="pathway">
    <text evidence="1 10">Lipid metabolism; malonyl-CoA biosynthesis; malonyl-CoA from acetyl-CoA: step 1/1.</text>
</comment>
<gene>
    <name evidence="10" type="primary">accA</name>
    <name evidence="12" type="ORF">U0C82_01540</name>
</gene>
<dbReference type="GO" id="GO:0003989">
    <property type="term" value="F:acetyl-CoA carboxylase activity"/>
    <property type="evidence" value="ECO:0007669"/>
    <property type="project" value="UniProtKB-EC"/>
</dbReference>
<evidence type="ECO:0000313" key="12">
    <source>
        <dbReference type="EMBL" id="MDY8107830.1"/>
    </source>
</evidence>
<dbReference type="Gene3D" id="3.90.226.10">
    <property type="entry name" value="2-enoyl-CoA Hydratase, Chain A, domain 1"/>
    <property type="match status" value="1"/>
</dbReference>
<keyword evidence="4 10" id="KW-0547">Nucleotide-binding</keyword>
<dbReference type="NCBIfam" id="NF041504">
    <property type="entry name" value="AccA_sub"/>
    <property type="match status" value="1"/>
</dbReference>
<keyword evidence="10" id="KW-0963">Cytoplasm</keyword>
<dbReference type="InterPro" id="IPR029045">
    <property type="entry name" value="ClpP/crotonase-like_dom_sf"/>
</dbReference>
<keyword evidence="2 10" id="KW-0444">Lipid biosynthesis</keyword>
<comment type="subunit">
    <text evidence="10">Acetyl-CoA carboxylase is a heterohexamer composed of biotin carboxyl carrier protein (AccB), biotin carboxylase (AccC) and two subunits each of ACCase subunit alpha (AccA) and ACCase subunit beta (AccD).</text>
</comment>
<protein>
    <recommendedName>
        <fullName evidence="10">Acetyl-coenzyme A carboxylase carboxyl transferase subunit alpha</fullName>
        <shortName evidence="10">ACCase subunit alpha</shortName>
        <shortName evidence="10">Acetyl-CoA carboxylase carboxyltransferase subunit alpha</shortName>
        <ecNumber evidence="10">2.1.3.15</ecNumber>
    </recommendedName>
</protein>
<comment type="similarity">
    <text evidence="10">Belongs to the AccA family.</text>
</comment>
<evidence type="ECO:0000256" key="4">
    <source>
        <dbReference type="ARBA" id="ARBA00022741"/>
    </source>
</evidence>
<dbReference type="NCBIfam" id="TIGR00513">
    <property type="entry name" value="accA"/>
    <property type="match status" value="1"/>
</dbReference>
<organism evidence="12 13">
    <name type="scientific">Fulvimarina uroteuthidis</name>
    <dbReference type="NCBI Taxonomy" id="3098149"/>
    <lineage>
        <taxon>Bacteria</taxon>
        <taxon>Pseudomonadati</taxon>
        <taxon>Pseudomonadota</taxon>
        <taxon>Alphaproteobacteria</taxon>
        <taxon>Hyphomicrobiales</taxon>
        <taxon>Aurantimonadaceae</taxon>
        <taxon>Fulvimarina</taxon>
    </lineage>
</organism>
<comment type="caution">
    <text evidence="12">The sequence shown here is derived from an EMBL/GenBank/DDBJ whole genome shotgun (WGS) entry which is preliminary data.</text>
</comment>
<dbReference type="PANTHER" id="PTHR42853">
    <property type="entry name" value="ACETYL-COENZYME A CARBOXYLASE CARBOXYL TRANSFERASE SUBUNIT ALPHA"/>
    <property type="match status" value="1"/>
</dbReference>
<keyword evidence="8 10" id="KW-0275">Fatty acid biosynthesis</keyword>
<dbReference type="HAMAP" id="MF_00823">
    <property type="entry name" value="AcetylCoA_CT_alpha"/>
    <property type="match status" value="1"/>
</dbReference>
<dbReference type="InterPro" id="IPR001095">
    <property type="entry name" value="Acetyl_CoA_COase_a_su"/>
</dbReference>
<feature type="domain" description="CoA carboxyltransferase C-terminal" evidence="11">
    <location>
        <begin position="32"/>
        <end position="293"/>
    </location>
</feature>
<evidence type="ECO:0000256" key="3">
    <source>
        <dbReference type="ARBA" id="ARBA00022679"/>
    </source>
</evidence>
<accession>A0ABU5HYE8</accession>
<dbReference type="PANTHER" id="PTHR42853:SF3">
    <property type="entry name" value="ACETYL-COENZYME A CARBOXYLASE CARBOXYL TRANSFERASE SUBUNIT ALPHA, CHLOROPLASTIC"/>
    <property type="match status" value="1"/>
</dbReference>
<evidence type="ECO:0000256" key="8">
    <source>
        <dbReference type="ARBA" id="ARBA00023160"/>
    </source>
</evidence>
<dbReference type="RefSeq" id="WP_322185194.1">
    <property type="nucleotide sequence ID" value="NZ_JAXLPB010000001.1"/>
</dbReference>
<dbReference type="EMBL" id="JAXLPB010000001">
    <property type="protein sequence ID" value="MDY8107830.1"/>
    <property type="molecule type" value="Genomic_DNA"/>
</dbReference>
<dbReference type="NCBIfam" id="NF004344">
    <property type="entry name" value="PRK05724.1"/>
    <property type="match status" value="1"/>
</dbReference>
<keyword evidence="12" id="KW-0436">Ligase</keyword>
<evidence type="ECO:0000256" key="1">
    <source>
        <dbReference type="ARBA" id="ARBA00004956"/>
    </source>
</evidence>
<dbReference type="PRINTS" id="PR01069">
    <property type="entry name" value="ACCCTRFRASEA"/>
</dbReference>
<evidence type="ECO:0000256" key="5">
    <source>
        <dbReference type="ARBA" id="ARBA00022832"/>
    </source>
</evidence>
<evidence type="ECO:0000256" key="6">
    <source>
        <dbReference type="ARBA" id="ARBA00022840"/>
    </source>
</evidence>
<evidence type="ECO:0000256" key="2">
    <source>
        <dbReference type="ARBA" id="ARBA00022516"/>
    </source>
</evidence>
<keyword evidence="3 10" id="KW-0808">Transferase</keyword>
<reference evidence="12 13" key="1">
    <citation type="submission" date="2023-12" db="EMBL/GenBank/DDBJ databases">
        <title>Description of Novel Strain Fulvimarina sp. 2208YS6-2-32 isolated from Uroteuthis (Photololigo) edulis.</title>
        <authorList>
            <person name="Park J.-S."/>
        </authorList>
    </citation>
    <scope>NUCLEOTIDE SEQUENCE [LARGE SCALE GENOMIC DNA]</scope>
    <source>
        <strain evidence="12 13">2208YS6-2-32</strain>
    </source>
</reference>
<keyword evidence="13" id="KW-1185">Reference proteome</keyword>
<dbReference type="EC" id="2.1.3.15" evidence="10"/>
<sequence length="317" mass="34746">MYNYLDFERPVADLEGQILELRKIEAEDGAVDVHEEIERLEARSSDALANLYQKLTPWQKTQVARHPDRPHCNDYIKRLITDFTPLAGDRYYAEDYAMIAGFGRLDGQSIAVIGQEKGNDTQTRLKHNFGMARPEGYRKAVRVMELAERFDIPVLTLVDTAGAYPGIGAEERGQAEAIARSIETCLNLTVPIVSLVLGEGGSGGAIAIATANRVYMLEHAIYSVISPEAGASILWRDATRAKDVAQAMKITAQDLKDLGIIDAIIEEPLGGAHRDPSGAIEAAAETIRVGFSELSGLDGPALKRERREKFLAIGRDL</sequence>
<dbReference type="Proteomes" id="UP001294412">
    <property type="component" value="Unassembled WGS sequence"/>
</dbReference>
<comment type="function">
    <text evidence="10">Component of the acetyl coenzyme A carboxylase (ACC) complex. First, biotin carboxylase catalyzes the carboxylation of biotin on its carrier protein (BCCP) and then the CO(2) group is transferred by the carboxyltransferase to acetyl-CoA to form malonyl-CoA.</text>
</comment>
<evidence type="ECO:0000256" key="7">
    <source>
        <dbReference type="ARBA" id="ARBA00023098"/>
    </source>
</evidence>
<evidence type="ECO:0000313" key="13">
    <source>
        <dbReference type="Proteomes" id="UP001294412"/>
    </source>
</evidence>
<dbReference type="PROSITE" id="PS50989">
    <property type="entry name" value="COA_CT_CTER"/>
    <property type="match status" value="1"/>
</dbReference>
<comment type="subcellular location">
    <subcellularLocation>
        <location evidence="10">Cytoplasm</location>
    </subcellularLocation>
</comment>
<evidence type="ECO:0000256" key="9">
    <source>
        <dbReference type="ARBA" id="ARBA00049152"/>
    </source>
</evidence>
<dbReference type="InterPro" id="IPR011763">
    <property type="entry name" value="COA_CT_C"/>
</dbReference>